<reference evidence="2 3" key="1">
    <citation type="submission" date="2011-08" db="EMBL/GenBank/DDBJ databases">
        <title>The Genome Sequence of Alistipes indistinctus YIT 12060.</title>
        <authorList>
            <consortium name="The Broad Institute Genome Sequencing Platform"/>
            <person name="Earl A."/>
            <person name="Ward D."/>
            <person name="Feldgarden M."/>
            <person name="Gevers D."/>
            <person name="Morotomi M."/>
            <person name="Young S.K."/>
            <person name="Zeng Q."/>
            <person name="Gargeya S."/>
            <person name="Fitzgerald M."/>
            <person name="Haas B."/>
            <person name="Abouelleil A."/>
            <person name="Alvarado L."/>
            <person name="Arachchi H.M."/>
            <person name="Berlin A."/>
            <person name="Brown A."/>
            <person name="Chapman S.B."/>
            <person name="Chen Z."/>
            <person name="Dunbar C."/>
            <person name="Freedman E."/>
            <person name="Gearin G."/>
            <person name="Gellesch M."/>
            <person name="Goldberg J."/>
            <person name="Griggs A."/>
            <person name="Gujja S."/>
            <person name="Heiman D."/>
            <person name="Howarth C."/>
            <person name="Larson L."/>
            <person name="Lui A."/>
            <person name="MacDonald P.J.P."/>
            <person name="Montmayeur A."/>
            <person name="Murphy C."/>
            <person name="Neiman D."/>
            <person name="Pearson M."/>
            <person name="Priest M."/>
            <person name="Roberts A."/>
            <person name="Saif S."/>
            <person name="Shea T."/>
            <person name="Shenoy N."/>
            <person name="Sisk P."/>
            <person name="Stolte C."/>
            <person name="Sykes S."/>
            <person name="Wortman J."/>
            <person name="Nusbaum C."/>
            <person name="Birren B."/>
        </authorList>
    </citation>
    <scope>NUCLEOTIDE SEQUENCE [LARGE SCALE GENOMIC DNA]</scope>
    <source>
        <strain evidence="2 3">YIT 12060</strain>
    </source>
</reference>
<organism evidence="2 3">
    <name type="scientific">Alistipes indistinctus YIT 12060</name>
    <dbReference type="NCBI Taxonomy" id="742725"/>
    <lineage>
        <taxon>Bacteria</taxon>
        <taxon>Pseudomonadati</taxon>
        <taxon>Bacteroidota</taxon>
        <taxon>Bacteroidia</taxon>
        <taxon>Bacteroidales</taxon>
        <taxon>Rikenellaceae</taxon>
        <taxon>Alistipes</taxon>
    </lineage>
</organism>
<dbReference type="GeneID" id="92816738"/>
<dbReference type="AlphaFoldDB" id="G5H5V6"/>
<dbReference type="InterPro" id="IPR025347">
    <property type="entry name" value="DUF4251"/>
</dbReference>
<dbReference type="RefSeq" id="WP_009133122.1">
    <property type="nucleotide sequence ID" value="NZ_CP102250.1"/>
</dbReference>
<protein>
    <recommendedName>
        <fullName evidence="4">DUF4251 domain-containing protein</fullName>
    </recommendedName>
</protein>
<feature type="chain" id="PRO_5003477834" description="DUF4251 domain-containing protein" evidence="1">
    <location>
        <begin position="20"/>
        <end position="179"/>
    </location>
</feature>
<dbReference type="OrthoDB" id="1003652at2"/>
<dbReference type="Proteomes" id="UP000006008">
    <property type="component" value="Unassembled WGS sequence"/>
</dbReference>
<evidence type="ECO:0000313" key="2">
    <source>
        <dbReference type="EMBL" id="EHB93050.1"/>
    </source>
</evidence>
<dbReference type="PATRIC" id="fig|742725.3.peg.358"/>
<keyword evidence="1" id="KW-0732">Signal</keyword>
<dbReference type="Pfam" id="PF14059">
    <property type="entry name" value="DUF4251"/>
    <property type="match status" value="1"/>
</dbReference>
<proteinExistence type="predicted"/>
<evidence type="ECO:0000313" key="3">
    <source>
        <dbReference type="Proteomes" id="UP000006008"/>
    </source>
</evidence>
<gene>
    <name evidence="2" type="ORF">HMPREF9450_00316</name>
</gene>
<name>G5H5V6_9BACT</name>
<dbReference type="Gene3D" id="2.40.128.410">
    <property type="match status" value="1"/>
</dbReference>
<dbReference type="HOGENOM" id="CLU_1472275_0_0_10"/>
<evidence type="ECO:0008006" key="4">
    <source>
        <dbReference type="Google" id="ProtNLM"/>
    </source>
</evidence>
<feature type="signal peptide" evidence="1">
    <location>
        <begin position="1"/>
        <end position="19"/>
    </location>
</feature>
<keyword evidence="3" id="KW-1185">Reference proteome</keyword>
<sequence length="179" mass="19853">MKNLFLVMAASLFGLSASAQVLITDAEYLSRRTERVEARAARNSADLKRMDSIVMSKGYRFVPDQFQQMPAGVAHTIYNPNFMLTVKPSYVDIDLPYIQNAVAGPAIITSLNALMPQVQGYAAVQNSDGWTITFQTDAMTEYTYTFTLTIYSLTQEGVLTVATDQFNTVTYQGTVKALF</sequence>
<evidence type="ECO:0000256" key="1">
    <source>
        <dbReference type="SAM" id="SignalP"/>
    </source>
</evidence>
<accession>G5H5V6</accession>
<comment type="caution">
    <text evidence="2">The sequence shown here is derived from an EMBL/GenBank/DDBJ whole genome shotgun (WGS) entry which is preliminary data.</text>
</comment>
<dbReference type="EMBL" id="ADLD01000004">
    <property type="protein sequence ID" value="EHB93050.1"/>
    <property type="molecule type" value="Genomic_DNA"/>
</dbReference>